<accession>A0A2A5B513</accession>
<evidence type="ECO:0000313" key="3">
    <source>
        <dbReference type="Proteomes" id="UP000218327"/>
    </source>
</evidence>
<dbReference type="SUPFAM" id="SSF63829">
    <property type="entry name" value="Calcium-dependent phosphotriesterase"/>
    <property type="match status" value="1"/>
</dbReference>
<dbReference type="EMBL" id="NVVJ01000010">
    <property type="protein sequence ID" value="PCJ26633.1"/>
    <property type="molecule type" value="Genomic_DNA"/>
</dbReference>
<keyword evidence="1" id="KW-0732">Signal</keyword>
<evidence type="ECO:0000313" key="2">
    <source>
        <dbReference type="EMBL" id="PCJ26633.1"/>
    </source>
</evidence>
<dbReference type="AlphaFoldDB" id="A0A2A5B513"/>
<dbReference type="InterPro" id="IPR011042">
    <property type="entry name" value="6-blade_b-propeller_TolB-like"/>
</dbReference>
<proteinExistence type="predicted"/>
<reference evidence="3" key="1">
    <citation type="submission" date="2017-08" db="EMBL/GenBank/DDBJ databases">
        <title>A dynamic microbial community with high functional redundancy inhabits the cold, oxic subseafloor aquifer.</title>
        <authorList>
            <person name="Tully B.J."/>
            <person name="Wheat C.G."/>
            <person name="Glazer B.T."/>
            <person name="Huber J.A."/>
        </authorList>
    </citation>
    <scope>NUCLEOTIDE SEQUENCE [LARGE SCALE GENOMIC DNA]</scope>
</reference>
<gene>
    <name evidence="2" type="ORF">COA96_04760</name>
</gene>
<dbReference type="Gene3D" id="2.120.10.30">
    <property type="entry name" value="TolB, C-terminal domain"/>
    <property type="match status" value="1"/>
</dbReference>
<name>A0A2A5B513_9GAMM</name>
<feature type="signal peptide" evidence="1">
    <location>
        <begin position="1"/>
        <end position="23"/>
    </location>
</feature>
<dbReference type="Proteomes" id="UP000218327">
    <property type="component" value="Unassembled WGS sequence"/>
</dbReference>
<sequence length="305" mass="31942">MQLFLRSFFSVLIITIFAQQAIAQDFVAGEPLGATNEAGVRVPMSDNVKVFGSFHFSESCTFDPAKNLILAMNNATRGDGTENDGFVSLINPDGSVHTAKWIGATRSGLELNHPLGSAISNGVLYTVDVGFVRSFDLASGQPLRAIKIPEATLLNGIAVSDDGTVYVSNTRSPERIFKVTSNGTVSTFADGAPLAAPNGVAIDLQGNIVVVNVGDSAVITYSPNGDILNTEHAVEGGNDGIVITADGTKYVSSVRFGSVSRIRPGQAAEIIASGIPSAASMCYDSVQNQLVIPLNGNYALAFIKL</sequence>
<protein>
    <submittedName>
        <fullName evidence="2">Gluconolaconase</fullName>
    </submittedName>
</protein>
<feature type="chain" id="PRO_5012472623" evidence="1">
    <location>
        <begin position="24"/>
        <end position="305"/>
    </location>
</feature>
<evidence type="ECO:0000256" key="1">
    <source>
        <dbReference type="SAM" id="SignalP"/>
    </source>
</evidence>
<organism evidence="2 3">
    <name type="scientific">SAR86 cluster bacterium</name>
    <dbReference type="NCBI Taxonomy" id="2030880"/>
    <lineage>
        <taxon>Bacteria</taxon>
        <taxon>Pseudomonadati</taxon>
        <taxon>Pseudomonadota</taxon>
        <taxon>Gammaproteobacteria</taxon>
        <taxon>SAR86 cluster</taxon>
    </lineage>
</organism>
<comment type="caution">
    <text evidence="2">The sequence shown here is derived from an EMBL/GenBank/DDBJ whole genome shotgun (WGS) entry which is preliminary data.</text>
</comment>